<gene>
    <name evidence="4" type="ORF">PT974_00065</name>
</gene>
<comment type="caution">
    <text evidence="4">The sequence shown here is derived from an EMBL/GenBank/DDBJ whole genome shotgun (WGS) entry which is preliminary data.</text>
</comment>
<keyword evidence="5" id="KW-1185">Reference proteome</keyword>
<dbReference type="SMART" id="SM00174">
    <property type="entry name" value="RHO"/>
    <property type="match status" value="1"/>
</dbReference>
<dbReference type="InterPro" id="IPR001806">
    <property type="entry name" value="Small_GTPase"/>
</dbReference>
<dbReference type="PANTHER" id="PTHR24072">
    <property type="entry name" value="RHO FAMILY GTPASE"/>
    <property type="match status" value="1"/>
</dbReference>
<dbReference type="Gene3D" id="3.40.50.300">
    <property type="entry name" value="P-loop containing nucleotide triphosphate hydrolases"/>
    <property type="match status" value="1"/>
</dbReference>
<dbReference type="EMBL" id="JAVFKD010000001">
    <property type="protein sequence ID" value="KAK5997709.1"/>
    <property type="molecule type" value="Genomic_DNA"/>
</dbReference>
<keyword evidence="2" id="KW-0342">GTP-binding</keyword>
<accession>A0ABR0SZT7</accession>
<name>A0ABR0SZT7_9HYPO</name>
<dbReference type="InterPro" id="IPR027417">
    <property type="entry name" value="P-loop_NTPase"/>
</dbReference>
<feature type="compositionally biased region" description="Basic and acidic residues" evidence="3">
    <location>
        <begin position="9"/>
        <end position="32"/>
    </location>
</feature>
<keyword evidence="1" id="KW-0547">Nucleotide-binding</keyword>
<feature type="region of interest" description="Disordered" evidence="3">
    <location>
        <begin position="1"/>
        <end position="69"/>
    </location>
</feature>
<reference evidence="4 5" key="1">
    <citation type="submission" date="2024-01" db="EMBL/GenBank/DDBJ databases">
        <title>Complete genome of Cladobotryum mycophilum ATHUM6906.</title>
        <authorList>
            <person name="Christinaki A.C."/>
            <person name="Myridakis A.I."/>
            <person name="Kouvelis V.N."/>
        </authorList>
    </citation>
    <scope>NUCLEOTIDE SEQUENCE [LARGE SCALE GENOMIC DNA]</scope>
    <source>
        <strain evidence="4 5">ATHUM6906</strain>
    </source>
</reference>
<organism evidence="4 5">
    <name type="scientific">Cladobotryum mycophilum</name>
    <dbReference type="NCBI Taxonomy" id="491253"/>
    <lineage>
        <taxon>Eukaryota</taxon>
        <taxon>Fungi</taxon>
        <taxon>Dikarya</taxon>
        <taxon>Ascomycota</taxon>
        <taxon>Pezizomycotina</taxon>
        <taxon>Sordariomycetes</taxon>
        <taxon>Hypocreomycetidae</taxon>
        <taxon>Hypocreales</taxon>
        <taxon>Hypocreaceae</taxon>
        <taxon>Cladobotryum</taxon>
    </lineage>
</organism>
<evidence type="ECO:0000256" key="3">
    <source>
        <dbReference type="SAM" id="MobiDB-lite"/>
    </source>
</evidence>
<protein>
    <submittedName>
        <fullName evidence="4">Transforming RhoA-like protein</fullName>
    </submittedName>
</protein>
<evidence type="ECO:0000313" key="4">
    <source>
        <dbReference type="EMBL" id="KAK5997709.1"/>
    </source>
</evidence>
<evidence type="ECO:0000313" key="5">
    <source>
        <dbReference type="Proteomes" id="UP001338125"/>
    </source>
</evidence>
<dbReference type="Proteomes" id="UP001338125">
    <property type="component" value="Unassembled WGS sequence"/>
</dbReference>
<evidence type="ECO:0000256" key="1">
    <source>
        <dbReference type="ARBA" id="ARBA00022741"/>
    </source>
</evidence>
<sequence>MKISISMSPDERAESIDSWRHSVPSRLEREDPFANDGFGTRPSTRLTFRDEEEKEQEEKEEQPTRRPSTRLSFFRVATPLFGRRSSNASNAPPPPQAFLVQRPETALGIHEAESRKPKRRGFLSIFSRKRKRGSSSPPPALPVMEEPVRLQFLFVGARCSGQTSLLFRARYGYFPDDTSGVPDLRTVERLSYIPWDAIFLCFDIKDKVSMHTILQWWRRAVDEGFNKDRKFEPLLHLVGMKRDVRDMCRVEDHMPHHDAQSLAMFPTCCVSPTDATWQAKRIGAHRYLECSAYTGEGIEVLLEEAGQEAMRRAITRARGGSEDVRMAPGKRRLI</sequence>
<evidence type="ECO:0000256" key="2">
    <source>
        <dbReference type="ARBA" id="ARBA00023134"/>
    </source>
</evidence>
<feature type="compositionally biased region" description="Acidic residues" evidence="3">
    <location>
        <begin position="50"/>
        <end position="60"/>
    </location>
</feature>
<dbReference type="SUPFAM" id="SSF52540">
    <property type="entry name" value="P-loop containing nucleoside triphosphate hydrolases"/>
    <property type="match status" value="1"/>
</dbReference>
<dbReference type="Pfam" id="PF00071">
    <property type="entry name" value="Ras"/>
    <property type="match status" value="1"/>
</dbReference>
<dbReference type="InterPro" id="IPR003578">
    <property type="entry name" value="Small_GTPase_Rho"/>
</dbReference>
<proteinExistence type="predicted"/>